<comment type="function">
    <text evidence="2">Globally modulates RNA abundance by binding to RNase E (Rne) and regulating its endonucleolytic activity. Can modulate Rne action in a substrate-dependent manner by altering the composition of the degradosome.</text>
</comment>
<feature type="domain" description="Regulator of ribonuclease activity B" evidence="3">
    <location>
        <begin position="12"/>
        <end position="113"/>
    </location>
</feature>
<comment type="subcellular location">
    <subcellularLocation>
        <location evidence="2">Cytoplasm</location>
    </subcellularLocation>
</comment>
<dbReference type="GO" id="GO:0060698">
    <property type="term" value="F:endoribonuclease inhibitor activity"/>
    <property type="evidence" value="ECO:0007669"/>
    <property type="project" value="UniProtKB-UniRule"/>
</dbReference>
<reference evidence="4 5" key="1">
    <citation type="submission" date="2019-04" db="EMBL/GenBank/DDBJ databases">
        <authorList>
            <person name="Hwang J.C."/>
        </authorList>
    </citation>
    <scope>NUCLEOTIDE SEQUENCE [LARGE SCALE GENOMIC DNA]</scope>
    <source>
        <strain evidence="4 5">IMCC35001</strain>
    </source>
</reference>
<dbReference type="HAMAP" id="MF_01888">
    <property type="entry name" value="RraB"/>
    <property type="match status" value="1"/>
</dbReference>
<keyword evidence="1 2" id="KW-0963">Cytoplasm</keyword>
<gene>
    <name evidence="2 4" type="primary">rraB</name>
    <name evidence="4" type="ORF">FCL40_02375</name>
</gene>
<dbReference type="InterPro" id="IPR036701">
    <property type="entry name" value="RraB-like_sf"/>
</dbReference>
<name>A0A4U1BIW8_9GAMM</name>
<dbReference type="Pfam" id="PF06877">
    <property type="entry name" value="RraB"/>
    <property type="match status" value="1"/>
</dbReference>
<dbReference type="NCBIfam" id="NF008393">
    <property type="entry name" value="PRK11191.1"/>
    <property type="match status" value="1"/>
</dbReference>
<comment type="similarity">
    <text evidence="2">Belongs to the RraB family.</text>
</comment>
<dbReference type="InterPro" id="IPR009671">
    <property type="entry name" value="RraB_dom"/>
</dbReference>
<dbReference type="PIRSF" id="PIRSF018193">
    <property type="entry name" value="UCP018193"/>
    <property type="match status" value="1"/>
</dbReference>
<dbReference type="AlphaFoldDB" id="A0A4U1BIW8"/>
<evidence type="ECO:0000256" key="2">
    <source>
        <dbReference type="HAMAP-Rule" id="MF_01888"/>
    </source>
</evidence>
<sequence>MTIEQLILEQEQENREIVEALLEDGSQPDADYVIEHHFSGSNFDKLEKAAVDAFKAGFEVEDAEELELDDGAIVFAFDAVAEHKLEVERLNKDTKAMIELADKHGIQYDGWGTYFVE</sequence>
<proteinExistence type="inferred from homology"/>
<comment type="subunit">
    <text evidence="2">Interacts with the C-terminal region of Rne.</text>
</comment>
<dbReference type="InterPro" id="IPR016716">
    <property type="entry name" value="RraB"/>
</dbReference>
<dbReference type="OrthoDB" id="7065464at2"/>
<accession>A0A4U1BIW8</accession>
<dbReference type="GO" id="GO:0005737">
    <property type="term" value="C:cytoplasm"/>
    <property type="evidence" value="ECO:0007669"/>
    <property type="project" value="UniProtKB-SubCell"/>
</dbReference>
<evidence type="ECO:0000313" key="4">
    <source>
        <dbReference type="EMBL" id="TKB51420.1"/>
    </source>
</evidence>
<evidence type="ECO:0000256" key="1">
    <source>
        <dbReference type="ARBA" id="ARBA00022490"/>
    </source>
</evidence>
<organism evidence="4 5">
    <name type="scientific">Ferrimonas sediminicola</name>
    <dbReference type="NCBI Taxonomy" id="2569538"/>
    <lineage>
        <taxon>Bacteria</taxon>
        <taxon>Pseudomonadati</taxon>
        <taxon>Pseudomonadota</taxon>
        <taxon>Gammaproteobacteria</taxon>
        <taxon>Alteromonadales</taxon>
        <taxon>Ferrimonadaceae</taxon>
        <taxon>Ferrimonas</taxon>
    </lineage>
</organism>
<dbReference type="EMBL" id="SWCI01000001">
    <property type="protein sequence ID" value="TKB51420.1"/>
    <property type="molecule type" value="Genomic_DNA"/>
</dbReference>
<dbReference type="GO" id="GO:0019899">
    <property type="term" value="F:enzyme binding"/>
    <property type="evidence" value="ECO:0007669"/>
    <property type="project" value="UniProtKB-UniRule"/>
</dbReference>
<dbReference type="SUPFAM" id="SSF89946">
    <property type="entry name" value="Hypothetical protein VC0424"/>
    <property type="match status" value="1"/>
</dbReference>
<keyword evidence="5" id="KW-1185">Reference proteome</keyword>
<dbReference type="Proteomes" id="UP000305674">
    <property type="component" value="Unassembled WGS sequence"/>
</dbReference>
<dbReference type="Gene3D" id="3.30.70.970">
    <property type="entry name" value="RraB-like"/>
    <property type="match status" value="1"/>
</dbReference>
<comment type="caution">
    <text evidence="4">The sequence shown here is derived from an EMBL/GenBank/DDBJ whole genome shotgun (WGS) entry which is preliminary data.</text>
</comment>
<dbReference type="RefSeq" id="WP_136850961.1">
    <property type="nucleotide sequence ID" value="NZ_SWCI01000001.1"/>
</dbReference>
<protein>
    <recommendedName>
        <fullName evidence="2">Regulator of ribonuclease activity B</fullName>
    </recommendedName>
</protein>
<evidence type="ECO:0000313" key="5">
    <source>
        <dbReference type="Proteomes" id="UP000305674"/>
    </source>
</evidence>
<evidence type="ECO:0000259" key="3">
    <source>
        <dbReference type="Pfam" id="PF06877"/>
    </source>
</evidence>